<dbReference type="InterPro" id="IPR044732">
    <property type="entry name" value="ArfGAP_SMAP1-like"/>
</dbReference>
<feature type="compositionally biased region" description="Polar residues" evidence="6">
    <location>
        <begin position="1"/>
        <end position="12"/>
    </location>
</feature>
<keyword evidence="1" id="KW-0343">GTPase activation</keyword>
<dbReference type="CDD" id="cd08839">
    <property type="entry name" value="ArfGap_SMAP"/>
    <property type="match status" value="1"/>
</dbReference>
<dbReference type="GO" id="GO:0006355">
    <property type="term" value="P:regulation of DNA-templated transcription"/>
    <property type="evidence" value="ECO:0007669"/>
    <property type="project" value="InterPro"/>
</dbReference>
<keyword evidence="10" id="KW-1185">Reference proteome</keyword>
<evidence type="ECO:0000259" key="8">
    <source>
        <dbReference type="PROSITE" id="PS50115"/>
    </source>
</evidence>
<protein>
    <submittedName>
        <fullName evidence="9">AGE2</fullName>
    </submittedName>
</protein>
<feature type="domain" description="Arf-GAP" evidence="8">
    <location>
        <begin position="21"/>
        <end position="131"/>
    </location>
</feature>
<evidence type="ECO:0000256" key="5">
    <source>
        <dbReference type="PROSITE-ProRule" id="PRU00094"/>
    </source>
</evidence>
<feature type="region of interest" description="Disordered" evidence="6">
    <location>
        <begin position="177"/>
        <end position="240"/>
    </location>
</feature>
<dbReference type="GO" id="GO:0006888">
    <property type="term" value="P:endoplasmic reticulum to Golgi vesicle-mediated transport"/>
    <property type="evidence" value="ECO:0007669"/>
    <property type="project" value="TreeGrafter"/>
</dbReference>
<dbReference type="InterPro" id="IPR001164">
    <property type="entry name" value="ArfGAP_dom"/>
</dbReference>
<keyword evidence="2" id="KW-0479">Metal-binding</keyword>
<proteinExistence type="predicted"/>
<dbReference type="PANTHER" id="PTHR45705:SF1">
    <property type="entry name" value="FI20236P1"/>
    <property type="match status" value="1"/>
</dbReference>
<feature type="compositionally biased region" description="Low complexity" evidence="6">
    <location>
        <begin position="281"/>
        <end position="303"/>
    </location>
</feature>
<keyword evidence="3 5" id="KW-0863">Zinc-finger</keyword>
<keyword evidence="4" id="KW-0862">Zinc</keyword>
<sequence length="394" mass="42827">MSYRSSNALPSSKKTHSERHKQILKQLLRENCNKVCADCKTSKNPRWASWSLGCFVCIRCSGIHRSMGTHISKVKSVDLDAWEDAQVENMVKWGNEKCNAYWESKLPEGYIPDSSKIENFIRTKYDLKKWTGSHHIPDPSTIKTSSPAPKVADLNDVKKAPVSTKPKQPVQHSINLLDDDFGDFSSTPSPKPIHATISSPTIVSRAAPTPQKQQSLPRPPSAQTQSAQSTGGSISSAGRPDLKKSILSLYSSPSSSSAFIPQVQQPPQQPQPPQARAQVYSNTVSSSSMNSLTGSLSGLNFNSPAAIPNRQPEPKMAPKPVVENKTPTVPPKSQWNTEWSDSSSSSTTSVPTSTNQWSTGLATSSANQWNSAGPRSNGLSGNGLDDDLFKNVWS</sequence>
<evidence type="ECO:0000256" key="3">
    <source>
        <dbReference type="ARBA" id="ARBA00022771"/>
    </source>
</evidence>
<feature type="compositionally biased region" description="Low complexity" evidence="6">
    <location>
        <begin position="340"/>
        <end position="354"/>
    </location>
</feature>
<dbReference type="GO" id="GO:0005737">
    <property type="term" value="C:cytoplasm"/>
    <property type="evidence" value="ECO:0007669"/>
    <property type="project" value="TreeGrafter"/>
</dbReference>
<dbReference type="Pfam" id="PF01412">
    <property type="entry name" value="ArfGap"/>
    <property type="match status" value="1"/>
</dbReference>
<dbReference type="GO" id="GO:0006891">
    <property type="term" value="P:intra-Golgi vesicle-mediated transport"/>
    <property type="evidence" value="ECO:0007669"/>
    <property type="project" value="TreeGrafter"/>
</dbReference>
<feature type="domain" description="GATA-type" evidence="7">
    <location>
        <begin position="30"/>
        <end position="70"/>
    </location>
</feature>
<feature type="compositionally biased region" description="Low complexity" evidence="6">
    <location>
        <begin position="255"/>
        <end position="266"/>
    </location>
</feature>
<evidence type="ECO:0000256" key="1">
    <source>
        <dbReference type="ARBA" id="ARBA00022468"/>
    </source>
</evidence>
<dbReference type="GeneID" id="73470989"/>
<gene>
    <name evidence="9" type="ORF">J8A68_004189</name>
</gene>
<accession>A0A8J5QKU8</accession>
<dbReference type="OrthoDB" id="10266696at2759"/>
<dbReference type="AlphaFoldDB" id="A0A8J5QKU8"/>
<name>A0A8J5QKU8_9ASCO</name>
<evidence type="ECO:0000256" key="2">
    <source>
        <dbReference type="ARBA" id="ARBA00022723"/>
    </source>
</evidence>
<dbReference type="GO" id="GO:0043565">
    <property type="term" value="F:sequence-specific DNA binding"/>
    <property type="evidence" value="ECO:0007669"/>
    <property type="project" value="InterPro"/>
</dbReference>
<reference evidence="9 10" key="1">
    <citation type="journal article" date="2021" name="DNA Res.">
        <title>Genome analysis of Candida subhashii reveals its hybrid nature and dual mitochondrial genome conformations.</title>
        <authorList>
            <person name="Mixao V."/>
            <person name="Hegedusova E."/>
            <person name="Saus E."/>
            <person name="Pryszcz L.P."/>
            <person name="Cillingova A."/>
            <person name="Nosek J."/>
            <person name="Gabaldon T."/>
        </authorList>
    </citation>
    <scope>NUCLEOTIDE SEQUENCE [LARGE SCALE GENOMIC DNA]</scope>
    <source>
        <strain evidence="9 10">CBS 10753</strain>
    </source>
</reference>
<evidence type="ECO:0000256" key="4">
    <source>
        <dbReference type="ARBA" id="ARBA00022833"/>
    </source>
</evidence>
<dbReference type="InterPro" id="IPR000679">
    <property type="entry name" value="Znf_GATA"/>
</dbReference>
<dbReference type="PROSITE" id="PS50115">
    <property type="entry name" value="ARFGAP"/>
    <property type="match status" value="1"/>
</dbReference>
<dbReference type="FunFam" id="1.10.220.150:FF:000009">
    <property type="entry name" value="stromal membrane-associated protein 1 isoform X1"/>
    <property type="match status" value="1"/>
</dbReference>
<dbReference type="PROSITE" id="PS50114">
    <property type="entry name" value="GATA_ZN_FINGER_2"/>
    <property type="match status" value="1"/>
</dbReference>
<feature type="region of interest" description="Disordered" evidence="6">
    <location>
        <begin position="1"/>
        <end position="20"/>
    </location>
</feature>
<evidence type="ECO:0000259" key="7">
    <source>
        <dbReference type="PROSITE" id="PS50114"/>
    </source>
</evidence>
<dbReference type="PANTHER" id="PTHR45705">
    <property type="entry name" value="FI20236P1"/>
    <property type="match status" value="1"/>
</dbReference>
<dbReference type="RefSeq" id="XP_049262528.1">
    <property type="nucleotide sequence ID" value="XM_049408121.1"/>
</dbReference>
<organism evidence="9 10">
    <name type="scientific">[Candida] subhashii</name>
    <dbReference type="NCBI Taxonomy" id="561895"/>
    <lineage>
        <taxon>Eukaryota</taxon>
        <taxon>Fungi</taxon>
        <taxon>Dikarya</taxon>
        <taxon>Ascomycota</taxon>
        <taxon>Saccharomycotina</taxon>
        <taxon>Pichiomycetes</taxon>
        <taxon>Debaryomycetaceae</taxon>
        <taxon>Spathaspora</taxon>
    </lineage>
</organism>
<comment type="caution">
    <text evidence="9">The sequence shown here is derived from an EMBL/GenBank/DDBJ whole genome shotgun (WGS) entry which is preliminary data.</text>
</comment>
<evidence type="ECO:0000256" key="6">
    <source>
        <dbReference type="SAM" id="MobiDB-lite"/>
    </source>
</evidence>
<dbReference type="GO" id="GO:0008270">
    <property type="term" value="F:zinc ion binding"/>
    <property type="evidence" value="ECO:0007669"/>
    <property type="project" value="UniProtKB-KW"/>
</dbReference>
<evidence type="ECO:0000313" key="9">
    <source>
        <dbReference type="EMBL" id="KAG7662295.1"/>
    </source>
</evidence>
<dbReference type="SMART" id="SM00105">
    <property type="entry name" value="ArfGap"/>
    <property type="match status" value="1"/>
</dbReference>
<dbReference type="Proteomes" id="UP000694255">
    <property type="component" value="Unassembled WGS sequence"/>
</dbReference>
<dbReference type="GO" id="GO:0005096">
    <property type="term" value="F:GTPase activator activity"/>
    <property type="evidence" value="ECO:0007669"/>
    <property type="project" value="UniProtKB-KW"/>
</dbReference>
<evidence type="ECO:0000313" key="10">
    <source>
        <dbReference type="Proteomes" id="UP000694255"/>
    </source>
</evidence>
<feature type="compositionally biased region" description="Polar residues" evidence="6">
    <location>
        <begin position="210"/>
        <end position="236"/>
    </location>
</feature>
<feature type="compositionally biased region" description="Polar residues" evidence="6">
    <location>
        <begin position="325"/>
        <end position="339"/>
    </location>
</feature>
<feature type="compositionally biased region" description="Polar residues" evidence="6">
    <location>
        <begin position="355"/>
        <end position="379"/>
    </location>
</feature>
<dbReference type="EMBL" id="JAGSYN010000181">
    <property type="protein sequence ID" value="KAG7662295.1"/>
    <property type="molecule type" value="Genomic_DNA"/>
</dbReference>
<feature type="region of interest" description="Disordered" evidence="6">
    <location>
        <begin position="255"/>
        <end position="394"/>
    </location>
</feature>
<dbReference type="InterPro" id="IPR051718">
    <property type="entry name" value="ARF_GTPase-activating"/>
</dbReference>